<dbReference type="InterPro" id="IPR051802">
    <property type="entry name" value="YfhM-like"/>
</dbReference>
<dbReference type="EMBL" id="SRLC01000001">
    <property type="protein sequence ID" value="TGE25733.1"/>
    <property type="molecule type" value="Genomic_DNA"/>
</dbReference>
<dbReference type="InterPro" id="IPR041462">
    <property type="entry name" value="Bact_A2M_MG6"/>
</dbReference>
<dbReference type="InterPro" id="IPR041203">
    <property type="entry name" value="Bact_A2M_MG5"/>
</dbReference>
<evidence type="ECO:0000256" key="2">
    <source>
        <dbReference type="ARBA" id="ARBA00022729"/>
    </source>
</evidence>
<dbReference type="InterPro" id="IPR001599">
    <property type="entry name" value="Macroglobln_a2"/>
</dbReference>
<dbReference type="PROSITE" id="PS51257">
    <property type="entry name" value="PROKAR_LIPOPROTEIN"/>
    <property type="match status" value="1"/>
</dbReference>
<dbReference type="InterPro" id="IPR047565">
    <property type="entry name" value="Alpha-macroglob_thiol-ester_cl"/>
</dbReference>
<evidence type="ECO:0000256" key="3">
    <source>
        <dbReference type="SAM" id="SignalP"/>
    </source>
</evidence>
<dbReference type="InterPro" id="IPR008930">
    <property type="entry name" value="Terpenoid_cyclase/PrenylTrfase"/>
</dbReference>
<comment type="caution">
    <text evidence="6">The sequence shown here is derived from an EMBL/GenBank/DDBJ whole genome shotgun (WGS) entry which is preliminary data.</text>
</comment>
<dbReference type="GO" id="GO:0004866">
    <property type="term" value="F:endopeptidase inhibitor activity"/>
    <property type="evidence" value="ECO:0007669"/>
    <property type="project" value="InterPro"/>
</dbReference>
<dbReference type="PANTHER" id="PTHR40094">
    <property type="entry name" value="ALPHA-2-MACROGLOBULIN HOMOLOG"/>
    <property type="match status" value="1"/>
</dbReference>
<feature type="signal peptide" evidence="3">
    <location>
        <begin position="1"/>
        <end position="28"/>
    </location>
</feature>
<dbReference type="Pfam" id="PF17972">
    <property type="entry name" value="bMG5"/>
    <property type="match status" value="1"/>
</dbReference>
<dbReference type="Pfam" id="PF00207">
    <property type="entry name" value="A2M"/>
    <property type="match status" value="1"/>
</dbReference>
<evidence type="ECO:0000259" key="4">
    <source>
        <dbReference type="SMART" id="SM01359"/>
    </source>
</evidence>
<dbReference type="Pfam" id="PF17962">
    <property type="entry name" value="bMG6"/>
    <property type="match status" value="1"/>
</dbReference>
<dbReference type="SMART" id="SM01419">
    <property type="entry name" value="Thiol-ester_cl"/>
    <property type="match status" value="1"/>
</dbReference>
<comment type="similarity">
    <text evidence="1">Belongs to the protease inhibitor I39 (alpha-2-macroglobulin) family. Bacterial alpha-2-macroglobulin subfamily.</text>
</comment>
<dbReference type="Pfam" id="PF01835">
    <property type="entry name" value="MG2"/>
    <property type="match status" value="1"/>
</dbReference>
<evidence type="ECO:0000313" key="7">
    <source>
        <dbReference type="Proteomes" id="UP000297549"/>
    </source>
</evidence>
<dbReference type="Pfam" id="PF07678">
    <property type="entry name" value="TED_complement"/>
    <property type="match status" value="1"/>
</dbReference>
<organism evidence="6 7">
    <name type="scientific">Hymenobacter aquaticus</name>
    <dbReference type="NCBI Taxonomy" id="1867101"/>
    <lineage>
        <taxon>Bacteria</taxon>
        <taxon>Pseudomonadati</taxon>
        <taxon>Bacteroidota</taxon>
        <taxon>Cytophagia</taxon>
        <taxon>Cytophagales</taxon>
        <taxon>Hymenobacteraceae</taxon>
        <taxon>Hymenobacter</taxon>
    </lineage>
</organism>
<feature type="domain" description="Alpha-2-macroglobulin bait region" evidence="4">
    <location>
        <begin position="950"/>
        <end position="1088"/>
    </location>
</feature>
<reference evidence="6 7" key="1">
    <citation type="submission" date="2019-04" db="EMBL/GenBank/DDBJ databases">
        <authorList>
            <person name="Feng G."/>
            <person name="Zhang J."/>
            <person name="Zhu H."/>
        </authorList>
    </citation>
    <scope>NUCLEOTIDE SEQUENCE [LARGE SCALE GENOMIC DNA]</scope>
    <source>
        <strain evidence="6 7">JCM 31653</strain>
    </source>
</reference>
<dbReference type="Gene3D" id="1.50.10.20">
    <property type="match status" value="1"/>
</dbReference>
<dbReference type="Gene3D" id="2.60.40.1930">
    <property type="match status" value="1"/>
</dbReference>
<feature type="chain" id="PRO_5021287913" evidence="3">
    <location>
        <begin position="29"/>
        <end position="1850"/>
    </location>
</feature>
<accession>A0A4Z0Q978</accession>
<dbReference type="Proteomes" id="UP000297549">
    <property type="component" value="Unassembled WGS sequence"/>
</dbReference>
<keyword evidence="7" id="KW-1185">Reference proteome</keyword>
<dbReference type="OrthoDB" id="9767116at2"/>
<dbReference type="InterPro" id="IPR021868">
    <property type="entry name" value="Alpha_2_Macroglob_MG3"/>
</dbReference>
<dbReference type="InterPro" id="IPR002890">
    <property type="entry name" value="MG2"/>
</dbReference>
<evidence type="ECO:0000259" key="5">
    <source>
        <dbReference type="SMART" id="SM01360"/>
    </source>
</evidence>
<feature type="domain" description="Alpha-2-macroglobulin" evidence="5">
    <location>
        <begin position="1148"/>
        <end position="1237"/>
    </location>
</feature>
<dbReference type="SMART" id="SM01360">
    <property type="entry name" value="A2M"/>
    <property type="match status" value="1"/>
</dbReference>
<dbReference type="InterPro" id="IPR011626">
    <property type="entry name" value="Alpha-macroglobulin_TED"/>
</dbReference>
<dbReference type="Pfam" id="PF17973">
    <property type="entry name" value="bMG10"/>
    <property type="match status" value="1"/>
</dbReference>
<proteinExistence type="inferred from homology"/>
<dbReference type="SMART" id="SM01359">
    <property type="entry name" value="A2M_N_2"/>
    <property type="match status" value="1"/>
</dbReference>
<evidence type="ECO:0000256" key="1">
    <source>
        <dbReference type="ARBA" id="ARBA00010556"/>
    </source>
</evidence>
<dbReference type="GO" id="GO:0005615">
    <property type="term" value="C:extracellular space"/>
    <property type="evidence" value="ECO:0007669"/>
    <property type="project" value="InterPro"/>
</dbReference>
<dbReference type="CDD" id="cd02891">
    <property type="entry name" value="A2M_like"/>
    <property type="match status" value="1"/>
</dbReference>
<dbReference type="InterPro" id="IPR011625">
    <property type="entry name" value="A2M_N_BRD"/>
</dbReference>
<protein>
    <submittedName>
        <fullName evidence="6">Alpha-2-macroglobulin family protein</fullName>
    </submittedName>
</protein>
<evidence type="ECO:0000313" key="6">
    <source>
        <dbReference type="EMBL" id="TGE25733.1"/>
    </source>
</evidence>
<dbReference type="InterPro" id="IPR041246">
    <property type="entry name" value="Bact_MG10"/>
</dbReference>
<dbReference type="PANTHER" id="PTHR40094:SF1">
    <property type="entry name" value="UBIQUITIN DOMAIN-CONTAINING PROTEIN"/>
    <property type="match status" value="1"/>
</dbReference>
<dbReference type="Gene3D" id="2.60.40.3710">
    <property type="match status" value="1"/>
</dbReference>
<sequence length="1850" mass="203586">MLIPRLSRLLPLVWLVVLCACSKSGSNADSSAEGEEISPYQNIVFTFDEPVGEGRVSRWDTLQYVQFEPAVRGKFKWTSDRELTFSPSEPFRPATAFEAQWRPVALEALKLKKEPPLSKRKFHTPGLTMHEPQLFWSQSRRVAGTAEMRANLLFNYAVKPADIQPLLKVTQDGKPVAFEVVSAEADSVVGVALTQDVRPGSPVTLELAPGLHPAGSDRATTKPLVAQVAVPDPQTLLVREVVASIVEGDPVITVLTNQPVSAAEIPALLTVEPAVDYSVEALESGFTLKGGFDVDKTYQISLRSGLRGALGGQLPEPFTQTASFVDERPSLSFANGDKAMYLDALGTRNLGVRIAEIEKVQVTIAKVYANNIQQLLRGGQQYGYDYDEEGNDEGDGDGGYQDKSYNYYDVEQLGNVLTERTYTVAAMPKENGLRLLNLSFKDLEFTGPMKGLYVVKVQDTERQWLQVSKLVSVSDIGLIVKQGKAGRTLVFANSIRSAKPLGGVNVRFVSSNNQVISSATTNSAGVALFDSTAATSRFRLTMVTAQRESDFTFLNLPSSRVETSRFDVGGLQSNAARYQAFLYGDRDLYRPGDTIQTNTVIRTEGWQAPPANLPVKIRLLLPTGKEYASLRKKLSADGSFESRFILPAGVMTGLYTLEVLTGNDVLLTSRTVSVEEFIPDRLKVTVKAAPAVVGPGQAVNANITALNLFGPPASDRKFEVEFSLKEKPFRPKKYADYTFSINTGENKRRNYAQEESSSISDRFEKTVREGTTDASGNGTATYDVPDYQDLGTLEGSAFATVFDESGRPVNRLATFEVQTQPVMFGIQYLPELVSTRQAQTLRFVALTPKTAQPTRAEAQIKVVRLLWETVIERQGGRYRYTSQKREQAILTQNRTIDAATTLDFTPASSGEYEVRVARPGAATYVASRFYAYGYGDTQSNSFEVNNEGEVTIEADKDKYQPGDVAKLLLKTPFAGRVLITVERDKVLDHFYVDTDEKSARVSIPIRGNHVPNIYVTATAIREITDNRLPLTVARGFVPLTVEKPGTRLPVALKVAAQSRSQTWQTIEASTAPGAAVTFAVVDEGILQMKDYRTPDPYGYFYQKRALEVQAYDVYPFLLPELGTSSSGGDGADLSRRTTPVPSRRVKLLAKWSGVLRADANGKVRYKVRIPQFSGAVRVMAVAYKGDAFGSAEQTMRVADPVVISTSLPRFLSPGDTIDVPVTLTNTTGKPINGMVGLKLGNEQEWKMRTGILRTIPSKEELESGAMLHFRGSSVNISIPANTERRVKFRILAEAIGNGTVGVEVIPSNGQLNGNRLLETIEIPVRPASPLEKVSGSGVVKGGSNQALNLKTNFLPATLRSQLVVSRSPMTEFAKDLRYLLQYPYGCLEQTVSAAFPQLYYADLTATLSQKTGKQAKGTRFNPNYNVQEAIRKIESQQLYNGSLSYWPGGDYDNWWATTYAAHFLLEAQRAGFEVNKGHLDKVLQYLQARTRKRETEEYDYFDVSTIARRKVIAKKEIPYSLYVLALAGRQDAVALNYYKSNRQLLAQDSRFLLAAAQAVGGNQQAYRDLLPTTFTETAAHRAFDGSFYSPIRDEALVLNSLLEVDPGNALVPKLTRQLSRQVKQASWLNTQERAFSLLALGKVARQNAKSTATATLLADAREIGKFTGTDLTVNNVANRQVALRTAGTGSLYYFWETEGVSATNTVRQEDSFLKVRREFLDRTGKPVGSATFRQNDLVVVRITIQSADAAGTVPNVAITDLLPAGLEIENPRIGAVRDIDWAKDAATPDYLDLRDDRINLFTTVSTSPKSFYYVARAVSKGTFRLGPVSADAMYNAEYHSYNGAGVVRVR</sequence>
<gene>
    <name evidence="6" type="ORF">E5K00_11235</name>
</gene>
<dbReference type="Pfam" id="PF11974">
    <property type="entry name" value="bMG3"/>
    <property type="match status" value="1"/>
</dbReference>
<dbReference type="RefSeq" id="WP_135463310.1">
    <property type="nucleotide sequence ID" value="NZ_SRLC01000001.1"/>
</dbReference>
<name>A0A4Z0Q978_9BACT</name>
<keyword evidence="2 3" id="KW-0732">Signal</keyword>
<dbReference type="SUPFAM" id="SSF48239">
    <property type="entry name" value="Terpenoid cyclases/Protein prenyltransferases"/>
    <property type="match status" value="1"/>
</dbReference>
<dbReference type="Pfam" id="PF07703">
    <property type="entry name" value="A2M_BRD"/>
    <property type="match status" value="1"/>
</dbReference>